<dbReference type="InterPro" id="IPR010607">
    <property type="entry name" value="DUF1194"/>
</dbReference>
<dbReference type="AlphaFoldDB" id="A0AAN0MCT9"/>
<dbReference type="Gene3D" id="3.40.50.410">
    <property type="entry name" value="von Willebrand factor, type A domain"/>
    <property type="match status" value="1"/>
</dbReference>
<dbReference type="EMBL" id="CP151767">
    <property type="protein sequence ID" value="WZU69230.1"/>
    <property type="molecule type" value="Genomic_DNA"/>
</dbReference>
<feature type="chain" id="PRO_5043027016" evidence="1">
    <location>
        <begin position="19"/>
        <end position="233"/>
    </location>
</feature>
<organism evidence="2 3">
    <name type="scientific">Yoonia rhodophyticola</name>
    <dbReference type="NCBI Taxonomy" id="3137370"/>
    <lineage>
        <taxon>Bacteria</taxon>
        <taxon>Pseudomonadati</taxon>
        <taxon>Pseudomonadota</taxon>
        <taxon>Alphaproteobacteria</taxon>
        <taxon>Rhodobacterales</taxon>
        <taxon>Paracoccaceae</taxon>
        <taxon>Yoonia</taxon>
    </lineage>
</organism>
<dbReference type="RefSeq" id="WP_342078521.1">
    <property type="nucleotide sequence ID" value="NZ_CP151767.2"/>
</dbReference>
<keyword evidence="1" id="KW-0732">Signal</keyword>
<dbReference type="Proteomes" id="UP001470809">
    <property type="component" value="Chromosome"/>
</dbReference>
<dbReference type="InterPro" id="IPR036465">
    <property type="entry name" value="vWFA_dom_sf"/>
</dbReference>
<gene>
    <name evidence="2" type="ORF">AABB31_10515</name>
</gene>
<accession>A0AAN0MCT9</accession>
<feature type="signal peptide" evidence="1">
    <location>
        <begin position="1"/>
        <end position="18"/>
    </location>
</feature>
<keyword evidence="3" id="KW-1185">Reference proteome</keyword>
<evidence type="ECO:0000313" key="3">
    <source>
        <dbReference type="Proteomes" id="UP001470809"/>
    </source>
</evidence>
<protein>
    <submittedName>
        <fullName evidence="2">DUF1194 domain-containing protein</fullName>
    </submittedName>
</protein>
<name>A0AAN0MCT9_9RHOB</name>
<evidence type="ECO:0000313" key="2">
    <source>
        <dbReference type="EMBL" id="WZU69230.1"/>
    </source>
</evidence>
<evidence type="ECO:0000256" key="1">
    <source>
        <dbReference type="SAM" id="SignalP"/>
    </source>
</evidence>
<dbReference type="Pfam" id="PF06707">
    <property type="entry name" value="DUF1194"/>
    <property type="match status" value="1"/>
</dbReference>
<dbReference type="SUPFAM" id="SSF53300">
    <property type="entry name" value="vWA-like"/>
    <property type="match status" value="1"/>
</dbReference>
<reference evidence="3" key="1">
    <citation type="submission" date="2024-04" db="EMBL/GenBank/DDBJ databases">
        <title>Phylogenomic analyses of a clade within the roseobacter group suggest taxonomic reassignments of species of the genera Aestuariivita, Citreicella, Loktanella, Nautella, Pelagibaca, Ruegeria, Thalassobius, Thiobacimonas and Tropicibacter, and the proposal o.</title>
        <authorList>
            <person name="Jeon C.O."/>
        </authorList>
    </citation>
    <scope>NUCLEOTIDE SEQUENCE [LARGE SCALE GENOMIC DNA]</scope>
    <source>
        <strain evidence="3">SS1-5</strain>
    </source>
</reference>
<sequence length="233" mass="24899">MRYLLVCLCMAMPAAAQTVETDLELVLLADASGSIDADELAFQRQSYATAITDPAVVAAIENTLYGSIAVTYVEWASNQAVVVDWTIIADANSATQFAEALIGPPRAAFGRNAIGSALLEGMRLIEENDIRGFRRVIDFSGDSMGNSYGPPITTARDTVVAANITINALPILRDGRFIGQNLEQAYTDNIIGGPGAFVIGAKEGPAFVEAIRRKLILEIAGKTPHQDIARLDQ</sequence>
<reference evidence="2 3" key="2">
    <citation type="submission" date="2024-08" db="EMBL/GenBank/DDBJ databases">
        <title>Phylogenomic analyses of a clade within the roseobacter group suggest taxonomic reassignments of species of the genera Aestuariivita, Citreicella, Loktanella, Nautella, Pelagibaca, Ruegeria, Thalassobius, Thiobacimonas and Tropicibacter, and the proposal o.</title>
        <authorList>
            <person name="Jeon C.O."/>
        </authorList>
    </citation>
    <scope>NUCLEOTIDE SEQUENCE [LARGE SCALE GENOMIC DNA]</scope>
    <source>
        <strain evidence="2 3">SS1-5</strain>
    </source>
</reference>
<proteinExistence type="predicted"/>
<dbReference type="KEGG" id="yrh:AABB31_10515"/>